<evidence type="ECO:0000256" key="2">
    <source>
        <dbReference type="ARBA" id="ARBA00022695"/>
    </source>
</evidence>
<accession>A0A1I5TSS9</accession>
<dbReference type="GO" id="GO:0050518">
    <property type="term" value="F:2-C-methyl-D-erythritol 4-phosphate cytidylyltransferase activity"/>
    <property type="evidence" value="ECO:0007669"/>
    <property type="project" value="UniProtKB-UniRule"/>
</dbReference>
<dbReference type="PANTHER" id="PTHR32125:SF4">
    <property type="entry name" value="2-C-METHYL-D-ERYTHRITOL 4-PHOSPHATE CYTIDYLYLTRANSFERASE, CHLOROPLASTIC"/>
    <property type="match status" value="1"/>
</dbReference>
<dbReference type="SUPFAM" id="SSF53448">
    <property type="entry name" value="Nucleotide-diphospho-sugar transferases"/>
    <property type="match status" value="1"/>
</dbReference>
<dbReference type="PANTHER" id="PTHR32125">
    <property type="entry name" value="2-C-METHYL-D-ERYTHRITOL 4-PHOSPHATE CYTIDYLYLTRANSFERASE, CHLOROPLASTIC"/>
    <property type="match status" value="1"/>
</dbReference>
<dbReference type="RefSeq" id="WP_090656030.1">
    <property type="nucleotide sequence ID" value="NZ_FOXQ01000002.1"/>
</dbReference>
<reference evidence="4 5" key="1">
    <citation type="submission" date="2016-10" db="EMBL/GenBank/DDBJ databases">
        <authorList>
            <person name="de Groot N.N."/>
        </authorList>
    </citation>
    <scope>NUCLEOTIDE SEQUENCE [LARGE SCALE GENOMIC DNA]</scope>
    <source>
        <strain evidence="4 5">DSM 28286</strain>
    </source>
</reference>
<keyword evidence="1 3" id="KW-0808">Transferase</keyword>
<dbReference type="UniPathway" id="UPA00056">
    <property type="reaction ID" value="UER00093"/>
</dbReference>
<dbReference type="HAMAP" id="MF_00108">
    <property type="entry name" value="IspD"/>
    <property type="match status" value="1"/>
</dbReference>
<evidence type="ECO:0000256" key="1">
    <source>
        <dbReference type="ARBA" id="ARBA00022679"/>
    </source>
</evidence>
<protein>
    <recommendedName>
        <fullName evidence="3">2-C-methyl-D-erythritol 4-phosphate cytidylyltransferase</fullName>
        <ecNumber evidence="3">2.7.7.60</ecNumber>
    </recommendedName>
    <alternativeName>
        <fullName evidence="3">4-diphosphocytidyl-2C-methyl-D-erythritol synthase</fullName>
    </alternativeName>
    <alternativeName>
        <fullName evidence="3">MEP cytidylyltransferase</fullName>
        <shortName evidence="3">MCT</shortName>
    </alternativeName>
</protein>
<dbReference type="Pfam" id="PF01128">
    <property type="entry name" value="IspD"/>
    <property type="match status" value="1"/>
</dbReference>
<comment type="similarity">
    <text evidence="3">Belongs to the IspD/TarI cytidylyltransferase family. IspD subfamily.</text>
</comment>
<dbReference type="InterPro" id="IPR001228">
    <property type="entry name" value="IspD"/>
</dbReference>
<organism evidence="4 5">
    <name type="scientific">Parafilimonas terrae</name>
    <dbReference type="NCBI Taxonomy" id="1465490"/>
    <lineage>
        <taxon>Bacteria</taxon>
        <taxon>Pseudomonadati</taxon>
        <taxon>Bacteroidota</taxon>
        <taxon>Chitinophagia</taxon>
        <taxon>Chitinophagales</taxon>
        <taxon>Chitinophagaceae</taxon>
        <taxon>Parafilimonas</taxon>
    </lineage>
</organism>
<proteinExistence type="inferred from homology"/>
<feature type="site" description="Positions MEP for the nucleophilic attack" evidence="3">
    <location>
        <position position="151"/>
    </location>
</feature>
<comment type="pathway">
    <text evidence="3">Isoprenoid biosynthesis; isopentenyl diphosphate biosynthesis via DXP pathway; isopentenyl diphosphate from 1-deoxy-D-xylulose 5-phosphate: step 2/6.</text>
</comment>
<sequence length="228" mass="25592">MKKYAVIVAGGSGKRMGNIIPKQFLLLKGKAVLWYTLDTFLRAYSDLKIILVLPAQHIQKGKAIIESFEVKDRINIITGGDTRFHSVQCGLKEIKEESVVFVHDAVRCLVSVPLIQRCYKNALEHGSAVPAVAATDSIRIVNHACHTVAKREDVRIIQTPQTFLSNIILPAFEQEYTDAFTDEATVVETYGTEIFLTEGEYDNIKITRPVDMMIAERILEERSALKQV</sequence>
<evidence type="ECO:0000256" key="3">
    <source>
        <dbReference type="HAMAP-Rule" id="MF_00108"/>
    </source>
</evidence>
<dbReference type="NCBIfam" id="NF001186">
    <property type="entry name" value="PRK00155.2-3"/>
    <property type="match status" value="1"/>
</dbReference>
<comment type="catalytic activity">
    <reaction evidence="3">
        <text>2-C-methyl-D-erythritol 4-phosphate + CTP + H(+) = 4-CDP-2-C-methyl-D-erythritol + diphosphate</text>
        <dbReference type="Rhea" id="RHEA:13429"/>
        <dbReference type="ChEBI" id="CHEBI:15378"/>
        <dbReference type="ChEBI" id="CHEBI:33019"/>
        <dbReference type="ChEBI" id="CHEBI:37563"/>
        <dbReference type="ChEBI" id="CHEBI:57823"/>
        <dbReference type="ChEBI" id="CHEBI:58262"/>
        <dbReference type="EC" id="2.7.7.60"/>
    </reaction>
</comment>
<keyword evidence="5" id="KW-1185">Reference proteome</keyword>
<comment type="function">
    <text evidence="3">Catalyzes the formation of 4-diphosphocytidyl-2-C-methyl-D-erythritol from CTP and 2-C-methyl-D-erythritol 4-phosphate (MEP).</text>
</comment>
<dbReference type="InterPro" id="IPR029044">
    <property type="entry name" value="Nucleotide-diphossugar_trans"/>
</dbReference>
<gene>
    <name evidence="3" type="primary">ispD</name>
    <name evidence="4" type="ORF">SAMN05444277_102280</name>
</gene>
<dbReference type="STRING" id="1465490.SAMN05444277_102280"/>
<dbReference type="GO" id="GO:0019288">
    <property type="term" value="P:isopentenyl diphosphate biosynthetic process, methylerythritol 4-phosphate pathway"/>
    <property type="evidence" value="ECO:0007669"/>
    <property type="project" value="UniProtKB-UniRule"/>
</dbReference>
<dbReference type="EC" id="2.7.7.60" evidence="3"/>
<dbReference type="NCBIfam" id="TIGR00453">
    <property type="entry name" value="ispD"/>
    <property type="match status" value="1"/>
</dbReference>
<dbReference type="Proteomes" id="UP000199031">
    <property type="component" value="Unassembled WGS sequence"/>
</dbReference>
<keyword evidence="2 3" id="KW-0548">Nucleotidyltransferase</keyword>
<feature type="site" description="Transition state stabilizer" evidence="3">
    <location>
        <position position="15"/>
    </location>
</feature>
<name>A0A1I5TSS9_9BACT</name>
<dbReference type="InterPro" id="IPR034683">
    <property type="entry name" value="IspD/TarI"/>
</dbReference>
<feature type="site" description="Transition state stabilizer" evidence="3">
    <location>
        <position position="22"/>
    </location>
</feature>
<dbReference type="OrthoDB" id="9806837at2"/>
<dbReference type="AlphaFoldDB" id="A0A1I5TSS9"/>
<dbReference type="EMBL" id="FOXQ01000002">
    <property type="protein sequence ID" value="SFP85971.1"/>
    <property type="molecule type" value="Genomic_DNA"/>
</dbReference>
<feature type="site" description="Positions MEP for the nucleophilic attack" evidence="3">
    <location>
        <position position="205"/>
    </location>
</feature>
<dbReference type="Gene3D" id="3.90.550.10">
    <property type="entry name" value="Spore Coat Polysaccharide Biosynthesis Protein SpsA, Chain A"/>
    <property type="match status" value="1"/>
</dbReference>
<dbReference type="InterPro" id="IPR050088">
    <property type="entry name" value="IspD/TarI_cytidylyltransf_bact"/>
</dbReference>
<evidence type="ECO:0000313" key="5">
    <source>
        <dbReference type="Proteomes" id="UP000199031"/>
    </source>
</evidence>
<evidence type="ECO:0000313" key="4">
    <source>
        <dbReference type="EMBL" id="SFP85971.1"/>
    </source>
</evidence>
<dbReference type="CDD" id="cd02516">
    <property type="entry name" value="CDP-ME_synthetase"/>
    <property type="match status" value="1"/>
</dbReference>
<keyword evidence="3" id="KW-0414">Isoprene biosynthesis</keyword>
<dbReference type="FunFam" id="3.90.550.10:FF:000003">
    <property type="entry name" value="2-C-methyl-D-erythritol 4-phosphate cytidylyltransferase"/>
    <property type="match status" value="1"/>
</dbReference>